<proteinExistence type="predicted"/>
<name>A0A3S5Y3F6_RHOH1</name>
<dbReference type="KEGG" id="req:REQ_09600"/>
<keyword evidence="1" id="KW-0472">Membrane</keyword>
<accession>A0A3S5Y3F6</accession>
<evidence type="ECO:0000313" key="2">
    <source>
        <dbReference type="EMBL" id="CBH47065.1"/>
    </source>
</evidence>
<evidence type="ECO:0000313" key="3">
    <source>
        <dbReference type="Proteomes" id="UP000006892"/>
    </source>
</evidence>
<dbReference type="Proteomes" id="UP001154400">
    <property type="component" value="Chromosome"/>
</dbReference>
<protein>
    <submittedName>
        <fullName evidence="2">Membrane protein</fullName>
    </submittedName>
</protein>
<dbReference type="EMBL" id="FN563149">
    <property type="protein sequence ID" value="CBH47065.1"/>
    <property type="molecule type" value="Genomic_DNA"/>
</dbReference>
<dbReference type="AlphaFoldDB" id="A0A3S5Y3F6"/>
<feature type="transmembrane region" description="Helical" evidence="1">
    <location>
        <begin position="20"/>
        <end position="42"/>
    </location>
</feature>
<organism evidence="2">
    <name type="scientific">Rhodococcus hoagii (strain 103S)</name>
    <name type="common">Rhodococcus equi</name>
    <dbReference type="NCBI Taxonomy" id="685727"/>
    <lineage>
        <taxon>Bacteria</taxon>
        <taxon>Bacillati</taxon>
        <taxon>Actinomycetota</taxon>
        <taxon>Actinomycetes</taxon>
        <taxon>Mycobacteriales</taxon>
        <taxon>Nocardiaceae</taxon>
        <taxon>Prescottella</taxon>
    </lineage>
</organism>
<sequence length="161" mass="17310">MLARVASPLAVALATYEKFVVPAFFTGSIAATLLPLSMLVLLRPVKAWPGLSPFSSSLIVPVLNMPDVAVALPDQAAIVPTAPSPRTMPRDRTARVRVQATALIRPPIRAGPCVSWLRDIVLPYFASVVAVTRPVRSTCALRIEDRVTADTARSFFGFLDA</sequence>
<reference evidence="2" key="1">
    <citation type="journal article" date="2010" name="PLoS Genet.">
        <title>The genome of a pathogenic rhodococcus: cooptive virulence underpinned by key gene acquisitions.</title>
        <authorList>
            <person name="Letek M."/>
            <person name="Gonzalez P."/>
            <person name="Macarthur I."/>
            <person name="Rodriguez H."/>
            <person name="Freeman T.C."/>
            <person name="Valero-Rello A."/>
            <person name="Blanco M."/>
            <person name="Buckley T."/>
            <person name="Cherevach I."/>
            <person name="Fahey R."/>
            <person name="Hapeshi A."/>
            <person name="Holdstock J."/>
            <person name="Leadon D."/>
            <person name="Navas J."/>
            <person name="Ocampo A."/>
            <person name="Quail M.A."/>
            <person name="Sanders M."/>
            <person name="Scortti M.M."/>
            <person name="Prescott J.F."/>
            <person name="Fogarty U."/>
            <person name="Meijer W.G."/>
            <person name="Parkhill J."/>
            <person name="Bentley S.D."/>
            <person name="Vazquez-Boland J.A."/>
        </authorList>
    </citation>
    <scope>NUCLEOTIDE SEQUENCE [LARGE SCALE GENOMIC DNA]</scope>
    <source>
        <strain evidence="2 3">103S</strain>
    </source>
</reference>
<evidence type="ECO:0000256" key="1">
    <source>
        <dbReference type="SAM" id="Phobius"/>
    </source>
</evidence>
<keyword evidence="1" id="KW-1133">Transmembrane helix</keyword>
<gene>
    <name evidence="2" type="ordered locus">REQ_09600</name>
</gene>
<keyword evidence="1" id="KW-0812">Transmembrane</keyword>